<organism evidence="2 3">
    <name type="scientific">Rhodococcus ruber</name>
    <dbReference type="NCBI Taxonomy" id="1830"/>
    <lineage>
        <taxon>Bacteria</taxon>
        <taxon>Bacillati</taxon>
        <taxon>Actinomycetota</taxon>
        <taxon>Actinomycetes</taxon>
        <taxon>Mycobacteriales</taxon>
        <taxon>Nocardiaceae</taxon>
        <taxon>Rhodococcus</taxon>
    </lineage>
</organism>
<protein>
    <recommendedName>
        <fullName evidence="1">LtfC/p132/Gp6 beta-sandwich domain-containing protein</fullName>
    </recommendedName>
</protein>
<dbReference type="Pfam" id="PF23926">
    <property type="entry name" value="LtfC"/>
    <property type="match status" value="1"/>
</dbReference>
<name>A0A098BK44_9NOCA</name>
<dbReference type="OrthoDB" id="4554842at2"/>
<dbReference type="InterPro" id="IPR055688">
    <property type="entry name" value="LtfC/p132/Gp6_b-sand"/>
</dbReference>
<evidence type="ECO:0000313" key="3">
    <source>
        <dbReference type="Proteomes" id="UP000042997"/>
    </source>
</evidence>
<dbReference type="EMBL" id="CCSD01000056">
    <property type="protein sequence ID" value="CDZ89073.1"/>
    <property type="molecule type" value="Genomic_DNA"/>
</dbReference>
<proteinExistence type="predicted"/>
<accession>A0A098BK44</accession>
<evidence type="ECO:0000313" key="2">
    <source>
        <dbReference type="EMBL" id="CDZ89073.1"/>
    </source>
</evidence>
<reference evidence="2 3" key="1">
    <citation type="journal article" date="2014" name="Genome Announc.">
        <title>Draft Genome Sequence of Propane- and Butane-Oxidizing Actinobacterium Rhodococcus ruber IEGM 231.</title>
        <authorList>
            <person name="Ivshina I.B."/>
            <person name="Kuyukina M.S."/>
            <person name="Krivoruchko A.V."/>
            <person name="Barbe V."/>
            <person name="Fischer C."/>
        </authorList>
    </citation>
    <scope>NUCLEOTIDE SEQUENCE [LARGE SCALE GENOMIC DNA]</scope>
</reference>
<dbReference type="RefSeq" id="WP_040272155.1">
    <property type="nucleotide sequence ID" value="NZ_JAPWIU010000044.1"/>
</dbReference>
<feature type="domain" description="LtfC/p132/Gp6 beta-sandwich" evidence="1">
    <location>
        <begin position="6"/>
        <end position="112"/>
    </location>
</feature>
<dbReference type="AlphaFoldDB" id="A0A098BK44"/>
<dbReference type="Proteomes" id="UP000042997">
    <property type="component" value="Unassembled WGS sequence"/>
</dbReference>
<sequence length="113" mass="12802">MSGYSPIKETLVLTRGADYVHRFQKAVADPDFPEGTTAEIVITRGTSMTAPVLATWPAYDVNPDALEFWVQTTETDAIPDRVNWRLLVHYPAQSPDSEVQDFCWMRGTVKREQ</sequence>
<evidence type="ECO:0000259" key="1">
    <source>
        <dbReference type="Pfam" id="PF23926"/>
    </source>
</evidence>
<gene>
    <name evidence="2" type="ORF">RHRU231_450240</name>
</gene>